<sequence>MGRRVVIFAAVGTLAVVLVAAAVVLLTRSTSPTSKVAKAMRTAGCTFANFPEQESLPDYATLPPEEPVPYNSSPPTSGRHFLTTVVWGIYGQPVSEYQVVTNLARGGIVIQWGMDVPAAEVRRAQAFITRDGTAMIGAPNALLGDKIALTAWTHLAECTRWNLAAAKLFRDTFRFNGPDSPGLDPASLAPGK</sequence>
<evidence type="ECO:0000313" key="1">
    <source>
        <dbReference type="EMBL" id="CAB4691773.1"/>
    </source>
</evidence>
<dbReference type="EMBL" id="CAEZXP010000001">
    <property type="protein sequence ID" value="CAB4691773.1"/>
    <property type="molecule type" value="Genomic_DNA"/>
</dbReference>
<gene>
    <name evidence="1" type="ORF">UFOPK2399_00767</name>
</gene>
<dbReference type="Pfam" id="PF11303">
    <property type="entry name" value="DUF3105"/>
    <property type="match status" value="1"/>
</dbReference>
<name>A0A6J6P579_9ZZZZ</name>
<organism evidence="1">
    <name type="scientific">freshwater metagenome</name>
    <dbReference type="NCBI Taxonomy" id="449393"/>
    <lineage>
        <taxon>unclassified sequences</taxon>
        <taxon>metagenomes</taxon>
        <taxon>ecological metagenomes</taxon>
    </lineage>
</organism>
<proteinExistence type="predicted"/>
<protein>
    <submittedName>
        <fullName evidence="1">Unannotated protein</fullName>
    </submittedName>
</protein>
<dbReference type="AlphaFoldDB" id="A0A6J6P579"/>
<reference evidence="1" key="1">
    <citation type="submission" date="2020-05" db="EMBL/GenBank/DDBJ databases">
        <authorList>
            <person name="Chiriac C."/>
            <person name="Salcher M."/>
            <person name="Ghai R."/>
            <person name="Kavagutti S V."/>
        </authorList>
    </citation>
    <scope>NUCLEOTIDE SEQUENCE</scope>
</reference>
<dbReference type="InterPro" id="IPR021454">
    <property type="entry name" value="DUF3105"/>
</dbReference>
<accession>A0A6J6P579</accession>